<feature type="transmembrane region" description="Helical" evidence="1">
    <location>
        <begin position="41"/>
        <end position="59"/>
    </location>
</feature>
<keyword evidence="1" id="KW-0812">Transmembrane</keyword>
<dbReference type="EMBL" id="JAGGLC010000006">
    <property type="protein sequence ID" value="MBP1988069.1"/>
    <property type="molecule type" value="Genomic_DNA"/>
</dbReference>
<evidence type="ECO:0000313" key="3">
    <source>
        <dbReference type="Proteomes" id="UP000823736"/>
    </source>
</evidence>
<dbReference type="RefSeq" id="WP_209492421.1">
    <property type="nucleotide sequence ID" value="NZ_JAGGLC010000006.1"/>
</dbReference>
<keyword evidence="1" id="KW-1133">Transmembrane helix</keyword>
<keyword evidence="1" id="KW-0472">Membrane</keyword>
<accession>A0A8T4GYH4</accession>
<gene>
    <name evidence="2" type="ORF">J2753_002581</name>
</gene>
<name>A0A8T4GYH4_9EURY</name>
<evidence type="ECO:0000313" key="2">
    <source>
        <dbReference type="EMBL" id="MBP1988069.1"/>
    </source>
</evidence>
<protein>
    <submittedName>
        <fullName evidence="2">Uncharacterized protein</fullName>
    </submittedName>
</protein>
<reference evidence="2" key="1">
    <citation type="submission" date="2021-03" db="EMBL/GenBank/DDBJ databases">
        <title>Genomic Encyclopedia of Type Strains, Phase IV (KMG-IV): sequencing the most valuable type-strain genomes for metagenomic binning, comparative biology and taxonomic classification.</title>
        <authorList>
            <person name="Goeker M."/>
        </authorList>
    </citation>
    <scope>NUCLEOTIDE SEQUENCE</scope>
    <source>
        <strain evidence="2">DSM 26232</strain>
    </source>
</reference>
<organism evidence="2 3">
    <name type="scientific">Halolamina salifodinae</name>
    <dbReference type="NCBI Taxonomy" id="1202767"/>
    <lineage>
        <taxon>Archaea</taxon>
        <taxon>Methanobacteriati</taxon>
        <taxon>Methanobacteriota</taxon>
        <taxon>Stenosarchaea group</taxon>
        <taxon>Halobacteria</taxon>
        <taxon>Halobacteriales</taxon>
        <taxon>Haloferacaceae</taxon>
    </lineage>
</organism>
<proteinExistence type="predicted"/>
<dbReference type="Proteomes" id="UP000823736">
    <property type="component" value="Unassembled WGS sequence"/>
</dbReference>
<sequence length="80" mass="8419">MPDPESPIDPSTARRYVAGQLGLFLLTLAHALLTWPLSETVALFAGGVAVAFAVEAPAIRGGGAGDARGCCRLLPKFRRR</sequence>
<keyword evidence="3" id="KW-1185">Reference proteome</keyword>
<dbReference type="AlphaFoldDB" id="A0A8T4GYH4"/>
<evidence type="ECO:0000256" key="1">
    <source>
        <dbReference type="SAM" id="Phobius"/>
    </source>
</evidence>
<comment type="caution">
    <text evidence="2">The sequence shown here is derived from an EMBL/GenBank/DDBJ whole genome shotgun (WGS) entry which is preliminary data.</text>
</comment>